<dbReference type="Proteomes" id="UP000238217">
    <property type="component" value="Unassembled WGS sequence"/>
</dbReference>
<dbReference type="EMBL" id="PVTY01000016">
    <property type="protein sequence ID" value="PRZ13173.1"/>
    <property type="molecule type" value="Genomic_DNA"/>
</dbReference>
<dbReference type="Gene3D" id="2.60.40.10">
    <property type="entry name" value="Immunoglobulins"/>
    <property type="match status" value="3"/>
</dbReference>
<comment type="caution">
    <text evidence="3">The sequence shown here is derived from an EMBL/GenBank/DDBJ whole genome shotgun (WGS) entry which is preliminary data.</text>
</comment>
<evidence type="ECO:0000256" key="2">
    <source>
        <dbReference type="SAM" id="SignalP"/>
    </source>
</evidence>
<dbReference type="GO" id="GO:0005975">
    <property type="term" value="P:carbohydrate metabolic process"/>
    <property type="evidence" value="ECO:0007669"/>
    <property type="project" value="UniProtKB-ARBA"/>
</dbReference>
<sequence length="589" mass="60607">MKVRTLLVLLTLVTALLGQTAPTFSTAAFTSTSSTAESTIRAAADWTPPTVTMNSPGSAVRDITTVSAAATDADSAIASVRIEHRGPHATGWTELCTATAAPYRCAWNTKDGDDGTHSLRAVATDTHGNTATSEAATTTVANKVTVVLSAPSQTIRGAATLTTTLHNAGSTAYRVDVEFAPTGTDRWSSACANLSSPYTCSGNTVAMPDGVYDLRATATAGAATVRSEVVRGIRVDNTAPSVTMKDPGATLSGTRTFESTATDGGSGVAQVRIQYAAAGGSWTDLCTDSSSPYSCEYDTSTLTDGTYSFRAVATDQAGNTATSAAVTNRTIKNTVSTVTMVNPGSTLTGTRLLLASASSTAGVGSVQIQHSLNGTNSWTTACTVTRWPYACTWDSTRVNNGTYSFRAVLTDGNGAETISNVTTGSRVDNAVLEALSLQVTNGRTAGRIDQGDFVNFVYSDQVSLSSISPGWTGGARPVTVNVRDNGASDIIDITRSGSSVNLGSVNLGANYIGSGRTATFQATMTPSISSFNGVSRTLINVTLQSPGSGTQSLLTTSGASTMQWTPSRSASSPDGTPVSESPITISGRF</sequence>
<dbReference type="RefSeq" id="WP_106123770.1">
    <property type="nucleotide sequence ID" value="NZ_PVTY01000016.1"/>
</dbReference>
<feature type="chain" id="PRO_5015485653" evidence="2">
    <location>
        <begin position="28"/>
        <end position="589"/>
    </location>
</feature>
<accession>A0A2T0YE83</accession>
<keyword evidence="4" id="KW-1185">Reference proteome</keyword>
<evidence type="ECO:0000313" key="3">
    <source>
        <dbReference type="EMBL" id="PRZ13173.1"/>
    </source>
</evidence>
<evidence type="ECO:0000256" key="1">
    <source>
        <dbReference type="SAM" id="MobiDB-lite"/>
    </source>
</evidence>
<dbReference type="Pfam" id="PF17957">
    <property type="entry name" value="Big_7"/>
    <property type="match status" value="3"/>
</dbReference>
<gene>
    <name evidence="3" type="ORF">BCL67_11648</name>
</gene>
<name>A0A2T0YE83_9MICC</name>
<proteinExistence type="predicted"/>
<protein>
    <submittedName>
        <fullName evidence="3">Ig-like domain-containing protein</fullName>
    </submittedName>
</protein>
<feature type="region of interest" description="Disordered" evidence="1">
    <location>
        <begin position="548"/>
        <end position="589"/>
    </location>
</feature>
<evidence type="ECO:0000313" key="4">
    <source>
        <dbReference type="Proteomes" id="UP000238217"/>
    </source>
</evidence>
<feature type="signal peptide" evidence="2">
    <location>
        <begin position="1"/>
        <end position="27"/>
    </location>
</feature>
<dbReference type="AlphaFoldDB" id="A0A2T0YE83"/>
<organism evidence="3 4">
    <name type="scientific">Nesterenkonia sandarakina</name>
    <dbReference type="NCBI Taxonomy" id="272918"/>
    <lineage>
        <taxon>Bacteria</taxon>
        <taxon>Bacillati</taxon>
        <taxon>Actinomycetota</taxon>
        <taxon>Actinomycetes</taxon>
        <taxon>Micrococcales</taxon>
        <taxon>Micrococcaceae</taxon>
        <taxon>Nesterenkonia</taxon>
    </lineage>
</organism>
<reference evidence="3 4" key="1">
    <citation type="submission" date="2018-03" db="EMBL/GenBank/DDBJ databases">
        <title>Comparative analysis of microorganisms from saline springs in Andes Mountain Range, Colombia.</title>
        <authorList>
            <person name="Rubin E."/>
        </authorList>
    </citation>
    <scope>NUCLEOTIDE SEQUENCE [LARGE SCALE GENOMIC DNA]</scope>
    <source>
        <strain evidence="3 4">CG 35</strain>
    </source>
</reference>
<dbReference type="InterPro" id="IPR013783">
    <property type="entry name" value="Ig-like_fold"/>
</dbReference>
<keyword evidence="2" id="KW-0732">Signal</keyword>